<dbReference type="InterPro" id="IPR048995">
    <property type="entry name" value="STL11/RBM22-like_N"/>
</dbReference>
<dbReference type="GO" id="GO:0071007">
    <property type="term" value="C:U2-type catalytic step 2 spliceosome"/>
    <property type="evidence" value="ECO:0007669"/>
    <property type="project" value="TreeGrafter"/>
</dbReference>
<accession>A0AAV9IKX2</accession>
<feature type="compositionally biased region" description="Low complexity" evidence="4">
    <location>
        <begin position="332"/>
        <end position="352"/>
    </location>
</feature>
<dbReference type="InterPro" id="IPR000504">
    <property type="entry name" value="RRM_dom"/>
</dbReference>
<dbReference type="GO" id="GO:0008270">
    <property type="term" value="F:zinc ion binding"/>
    <property type="evidence" value="ECO:0007669"/>
    <property type="project" value="UniProtKB-KW"/>
</dbReference>
<feature type="domain" description="C3H1-type" evidence="6">
    <location>
        <begin position="171"/>
        <end position="193"/>
    </location>
</feature>
<feature type="compositionally biased region" description="Polar residues" evidence="4">
    <location>
        <begin position="369"/>
        <end position="386"/>
    </location>
</feature>
<dbReference type="InterPro" id="IPR000571">
    <property type="entry name" value="Znf_CCCH"/>
</dbReference>
<evidence type="ECO:0000259" key="5">
    <source>
        <dbReference type="PROSITE" id="PS50102"/>
    </source>
</evidence>
<dbReference type="SUPFAM" id="SSF54928">
    <property type="entry name" value="RNA-binding domain, RBD"/>
    <property type="match status" value="1"/>
</dbReference>
<dbReference type="PROSITE" id="PS50102">
    <property type="entry name" value="RRM"/>
    <property type="match status" value="1"/>
</dbReference>
<protein>
    <recommendedName>
        <fullName evidence="9">Pre-mRNA-splicing factor RBM22</fullName>
    </recommendedName>
</protein>
<sequence length="435" mass="48901">MARYQGAAKGGISGDPKKAATESADFPILCESCLGPNPYLRMLKDSLGAECQICTRPFTLFRWKPGGAGTRYKKTEICQTCARLKNVCQTCLFDLRYRLPVQVRDQAIAEGDRLATLVPKSDVNREYFAEQADRLVATGNVEAIYQQPPTNPIVEKLARKEPRYHRNLSHVCSFYQKGECKRGALCPYRHEKAPDDEQWTTQGIKNRYYGVNDPLAEKMLRKLGEKTSFPEPPTDPKAKTLFVGGVGSLVSREEIAQVFEKYGEIQNIKVIREKSIAFIEFKERAAAERTMEILYGKVHLGGQKVFLNWAKPHEENDNLNDPATMLPDNYSTEPQTTTTTTTTTNTDNTPNNEDNEISHKDAQEIVDTKLSSTHKTADTSSSCTDGQETRPPIKALPYEDELPLASLNNKKRYPSQQPTQLGSKKPRKPVSFPFI</sequence>
<feature type="domain" description="RRM" evidence="5">
    <location>
        <begin position="239"/>
        <end position="312"/>
    </location>
</feature>
<dbReference type="InterPro" id="IPR012677">
    <property type="entry name" value="Nucleotide-bd_a/b_plait_sf"/>
</dbReference>
<feature type="region of interest" description="Disordered" evidence="4">
    <location>
        <begin position="316"/>
        <end position="435"/>
    </location>
</feature>
<evidence type="ECO:0000313" key="8">
    <source>
        <dbReference type="Proteomes" id="UP001300502"/>
    </source>
</evidence>
<name>A0AAV9IKX2_9RHOD</name>
<organism evidence="7 8">
    <name type="scientific">Galdieria yellowstonensis</name>
    <dbReference type="NCBI Taxonomy" id="3028027"/>
    <lineage>
        <taxon>Eukaryota</taxon>
        <taxon>Rhodophyta</taxon>
        <taxon>Bangiophyceae</taxon>
        <taxon>Galdieriales</taxon>
        <taxon>Galdieriaceae</taxon>
        <taxon>Galdieria</taxon>
    </lineage>
</organism>
<dbReference type="PANTHER" id="PTHR14089:SF6">
    <property type="entry name" value="PRE-MRNA-SPLICING FACTOR RBM22"/>
    <property type="match status" value="1"/>
</dbReference>
<dbReference type="Proteomes" id="UP001300502">
    <property type="component" value="Unassembled WGS sequence"/>
</dbReference>
<dbReference type="PROSITE" id="PS50103">
    <property type="entry name" value="ZF_C3H1"/>
    <property type="match status" value="1"/>
</dbReference>
<keyword evidence="3" id="KW-0862">Zinc</keyword>
<reference evidence="7 8" key="1">
    <citation type="submission" date="2022-07" db="EMBL/GenBank/DDBJ databases">
        <title>Genome-wide signatures of adaptation to extreme environments.</title>
        <authorList>
            <person name="Cho C.H."/>
            <person name="Yoon H.S."/>
        </authorList>
    </citation>
    <scope>NUCLEOTIDE SEQUENCE [LARGE SCALE GENOMIC DNA]</scope>
    <source>
        <strain evidence="7 8">108.79 E11</strain>
    </source>
</reference>
<dbReference type="AlphaFoldDB" id="A0AAV9IKX2"/>
<evidence type="ECO:0000313" key="7">
    <source>
        <dbReference type="EMBL" id="KAK4528082.1"/>
    </source>
</evidence>
<dbReference type="InterPro" id="IPR039171">
    <property type="entry name" value="Cwc2/Slt11"/>
</dbReference>
<keyword evidence="3" id="KW-0479">Metal-binding</keyword>
<comment type="caution">
    <text evidence="7">The sequence shown here is derived from an EMBL/GenBank/DDBJ whole genome shotgun (WGS) entry which is preliminary data.</text>
</comment>
<proteinExistence type="predicted"/>
<gene>
    <name evidence="7" type="ORF">GAYE_SCF48G6016</name>
</gene>
<dbReference type="EMBL" id="JANCYU010000059">
    <property type="protein sequence ID" value="KAK4528082.1"/>
    <property type="molecule type" value="Genomic_DNA"/>
</dbReference>
<keyword evidence="8" id="KW-1185">Reference proteome</keyword>
<dbReference type="Pfam" id="PF21369">
    <property type="entry name" value="STL11_N"/>
    <property type="match status" value="1"/>
</dbReference>
<evidence type="ECO:0008006" key="9">
    <source>
        <dbReference type="Google" id="ProtNLM"/>
    </source>
</evidence>
<dbReference type="Gene3D" id="4.10.1000.10">
    <property type="entry name" value="Zinc finger, CCCH-type"/>
    <property type="match status" value="1"/>
</dbReference>
<dbReference type="Gene3D" id="3.30.70.330">
    <property type="match status" value="1"/>
</dbReference>
<evidence type="ECO:0000256" key="2">
    <source>
        <dbReference type="PROSITE-ProRule" id="PRU00176"/>
    </source>
</evidence>
<dbReference type="GO" id="GO:0036002">
    <property type="term" value="F:pre-mRNA binding"/>
    <property type="evidence" value="ECO:0007669"/>
    <property type="project" value="TreeGrafter"/>
</dbReference>
<dbReference type="GO" id="GO:0000974">
    <property type="term" value="C:Prp19 complex"/>
    <property type="evidence" value="ECO:0007669"/>
    <property type="project" value="TreeGrafter"/>
</dbReference>
<dbReference type="PANTHER" id="PTHR14089">
    <property type="entry name" value="PRE-MRNA-SPLICING FACTOR RBM22"/>
    <property type="match status" value="1"/>
</dbReference>
<evidence type="ECO:0000256" key="3">
    <source>
        <dbReference type="PROSITE-ProRule" id="PRU00723"/>
    </source>
</evidence>
<evidence type="ECO:0000259" key="6">
    <source>
        <dbReference type="PROSITE" id="PS50103"/>
    </source>
</evidence>
<dbReference type="GO" id="GO:0017070">
    <property type="term" value="F:U6 snRNA binding"/>
    <property type="evidence" value="ECO:0007669"/>
    <property type="project" value="TreeGrafter"/>
</dbReference>
<keyword evidence="3" id="KW-0863">Zinc-finger</keyword>
<evidence type="ECO:0000256" key="4">
    <source>
        <dbReference type="SAM" id="MobiDB-lite"/>
    </source>
</evidence>
<keyword evidence="1 2" id="KW-0694">RNA-binding</keyword>
<dbReference type="SMART" id="SM00356">
    <property type="entry name" value="ZnF_C3H1"/>
    <property type="match status" value="1"/>
</dbReference>
<dbReference type="InterPro" id="IPR035979">
    <property type="entry name" value="RBD_domain_sf"/>
</dbReference>
<dbReference type="GO" id="GO:0071006">
    <property type="term" value="C:U2-type catalytic step 1 spliceosome"/>
    <property type="evidence" value="ECO:0007669"/>
    <property type="project" value="TreeGrafter"/>
</dbReference>
<evidence type="ECO:0000256" key="1">
    <source>
        <dbReference type="ARBA" id="ARBA00022884"/>
    </source>
</evidence>
<feature type="zinc finger region" description="C3H1-type" evidence="3">
    <location>
        <begin position="171"/>
        <end position="193"/>
    </location>
</feature>
<feature type="compositionally biased region" description="Basic and acidic residues" evidence="4">
    <location>
        <begin position="356"/>
        <end position="367"/>
    </location>
</feature>
<dbReference type="Pfam" id="PF00076">
    <property type="entry name" value="RRM_1"/>
    <property type="match status" value="1"/>
</dbReference>
<dbReference type="SMART" id="SM00360">
    <property type="entry name" value="RRM"/>
    <property type="match status" value="1"/>
</dbReference>